<sequence>MSAPWHVSPGGPSHVHRAGDVEIRKASVGPMDNDAYLLTDLDSGERLLVDAAADVDRLLALVAEPDPVGRLAVVVTTHGHRDHHGALAAVLDATDASSAVGEADARDLPVDADRRLAHGDAVAFGGVTLEVIALRGHTPGSVALALQSGDGSTHLFTGDSLFPGGVGNTQGDAGRFRQLMDDVEERIFARFPDDAHVHPGHGDSTTVGAERGSLAAWRARLVTGRPTAGLPHGADA</sequence>
<dbReference type="AlphaFoldDB" id="A0A8I0S9P6"/>
<dbReference type="Pfam" id="PF00753">
    <property type="entry name" value="Lactamase_B"/>
    <property type="match status" value="1"/>
</dbReference>
<reference evidence="2 3" key="1">
    <citation type="submission" date="2020-10" db="EMBL/GenBank/DDBJ databases">
        <title>Draft genome sequences of plant-associated actinobacteria.</title>
        <authorList>
            <person name="Tarlachkov S.V."/>
            <person name="Starodumova I.P."/>
            <person name="Dorofeeva L.V."/>
            <person name="Prisyazhnaya N.V."/>
            <person name="Roubtsova T.V."/>
            <person name="Chizhov V.N."/>
            <person name="Nadler S.A."/>
            <person name="Subbotin S.A."/>
            <person name="Evtushenko L.I."/>
        </authorList>
    </citation>
    <scope>NUCLEOTIDE SEQUENCE [LARGE SCALE GENOMIC DNA]</scope>
    <source>
        <strain evidence="2 3">VKM Ac-2886</strain>
    </source>
</reference>
<dbReference type="SMART" id="SM00849">
    <property type="entry name" value="Lactamase_B"/>
    <property type="match status" value="1"/>
</dbReference>
<dbReference type="Proteomes" id="UP000634579">
    <property type="component" value="Unassembled WGS sequence"/>
</dbReference>
<name>A0A8I0S9P6_9MICO</name>
<dbReference type="InterPro" id="IPR001279">
    <property type="entry name" value="Metallo-B-lactamas"/>
</dbReference>
<gene>
    <name evidence="2" type="ORF">ITJ42_10495</name>
</gene>
<evidence type="ECO:0000313" key="2">
    <source>
        <dbReference type="EMBL" id="MBF4631643.1"/>
    </source>
</evidence>
<comment type="caution">
    <text evidence="2">The sequence shown here is derived from an EMBL/GenBank/DDBJ whole genome shotgun (WGS) entry which is preliminary data.</text>
</comment>
<protein>
    <submittedName>
        <fullName evidence="2">MBL fold metallo-hydrolase</fullName>
    </submittedName>
</protein>
<evidence type="ECO:0000259" key="1">
    <source>
        <dbReference type="SMART" id="SM00849"/>
    </source>
</evidence>
<evidence type="ECO:0000313" key="3">
    <source>
        <dbReference type="Proteomes" id="UP000634579"/>
    </source>
</evidence>
<dbReference type="Gene3D" id="3.60.15.10">
    <property type="entry name" value="Ribonuclease Z/Hydroxyacylglutathione hydrolase-like"/>
    <property type="match status" value="1"/>
</dbReference>
<dbReference type="InterPro" id="IPR051453">
    <property type="entry name" value="MBL_Glyoxalase_II"/>
</dbReference>
<dbReference type="EMBL" id="JADKRP010000001">
    <property type="protein sequence ID" value="MBF4631643.1"/>
    <property type="molecule type" value="Genomic_DNA"/>
</dbReference>
<proteinExistence type="predicted"/>
<dbReference type="CDD" id="cd06262">
    <property type="entry name" value="metallo-hydrolase-like_MBL-fold"/>
    <property type="match status" value="1"/>
</dbReference>
<keyword evidence="2" id="KW-0378">Hydrolase</keyword>
<dbReference type="GO" id="GO:0016787">
    <property type="term" value="F:hydrolase activity"/>
    <property type="evidence" value="ECO:0007669"/>
    <property type="project" value="UniProtKB-KW"/>
</dbReference>
<dbReference type="PANTHER" id="PTHR46233">
    <property type="entry name" value="HYDROXYACYLGLUTATHIONE HYDROLASE GLOC"/>
    <property type="match status" value="1"/>
</dbReference>
<feature type="domain" description="Metallo-beta-lactamase" evidence="1">
    <location>
        <begin position="32"/>
        <end position="201"/>
    </location>
</feature>
<dbReference type="PANTHER" id="PTHR46233:SF1">
    <property type="entry name" value="CONSERVED PROTEIN"/>
    <property type="match status" value="1"/>
</dbReference>
<accession>A0A8I0S9P6</accession>
<keyword evidence="3" id="KW-1185">Reference proteome</keyword>
<dbReference type="RefSeq" id="WP_194675369.1">
    <property type="nucleotide sequence ID" value="NZ_JADKRP010000001.1"/>
</dbReference>
<dbReference type="InterPro" id="IPR036866">
    <property type="entry name" value="RibonucZ/Hydroxyglut_hydro"/>
</dbReference>
<organism evidence="2 3">
    <name type="scientific">Clavibacter phaseoli</name>
    <dbReference type="NCBI Taxonomy" id="1734031"/>
    <lineage>
        <taxon>Bacteria</taxon>
        <taxon>Bacillati</taxon>
        <taxon>Actinomycetota</taxon>
        <taxon>Actinomycetes</taxon>
        <taxon>Micrococcales</taxon>
        <taxon>Microbacteriaceae</taxon>
        <taxon>Clavibacter</taxon>
    </lineage>
</organism>
<dbReference type="SUPFAM" id="SSF56281">
    <property type="entry name" value="Metallo-hydrolase/oxidoreductase"/>
    <property type="match status" value="1"/>
</dbReference>